<evidence type="ECO:0000313" key="1">
    <source>
        <dbReference type="EMBL" id="MCM3736598.1"/>
    </source>
</evidence>
<keyword evidence="2" id="KW-1185">Reference proteome</keyword>
<organism evidence="1 2">
    <name type="scientific">Bacillus cytotoxicus</name>
    <dbReference type="NCBI Taxonomy" id="580165"/>
    <lineage>
        <taxon>Bacteria</taxon>
        <taxon>Bacillati</taxon>
        <taxon>Bacillota</taxon>
        <taxon>Bacilli</taxon>
        <taxon>Bacillales</taxon>
        <taxon>Bacillaceae</taxon>
        <taxon>Bacillus</taxon>
        <taxon>Bacillus cereus group</taxon>
    </lineage>
</organism>
<gene>
    <name evidence="1" type="ORF">M3215_12375</name>
</gene>
<reference evidence="1" key="1">
    <citation type="submission" date="2022-05" db="EMBL/GenBank/DDBJ databases">
        <title>Comparative Genomics of Spacecraft Associated Microbes.</title>
        <authorList>
            <person name="Tran M.T."/>
            <person name="Wright A."/>
            <person name="Seuylemezian A."/>
            <person name="Eisen J."/>
            <person name="Coil D."/>
        </authorList>
    </citation>
    <scope>NUCLEOTIDE SEQUENCE</scope>
    <source>
        <strain evidence="1">FAIRING 10M-2.2</strain>
    </source>
</reference>
<dbReference type="EMBL" id="JAMBOP010000013">
    <property type="protein sequence ID" value="MCM3736598.1"/>
    <property type="molecule type" value="Genomic_DNA"/>
</dbReference>
<dbReference type="Proteomes" id="UP001202289">
    <property type="component" value="Unassembled WGS sequence"/>
</dbReference>
<sequence length="223" mass="25771">MEKLLDLKTVSKTLGVSVKTLQRWDAQEKIKVVRTPGGRRRIPESEVHRILGSNNQPNRKLAIYGRVSSNEQKQKGDLERQIQFVQEKMEKLHFSSIITFSDVGSGLNDKRKGLLKIMDLAKKGEITDVAIRYRDRLTRFGYGYLEEYFKSHNVMIHILDEKENTKSIQEELADDLIGIITSFSGKLYGLRSKKHKELQKTVEEEIIRVPNIQNKTSEHECSE</sequence>
<accession>A0ACC6A8D8</accession>
<comment type="caution">
    <text evidence="1">The sequence shown here is derived from an EMBL/GenBank/DDBJ whole genome shotgun (WGS) entry which is preliminary data.</text>
</comment>
<proteinExistence type="predicted"/>
<evidence type="ECO:0000313" key="2">
    <source>
        <dbReference type="Proteomes" id="UP001202289"/>
    </source>
</evidence>
<protein>
    <submittedName>
        <fullName evidence="1">IS607 family transposase</fullName>
    </submittedName>
</protein>
<name>A0ACC6A8D8_9BACI</name>